<gene>
    <name evidence="3" type="ORF">MEDL_9450</name>
</gene>
<evidence type="ECO:0000313" key="4">
    <source>
        <dbReference type="Proteomes" id="UP000683360"/>
    </source>
</evidence>
<feature type="compositionally biased region" description="Acidic residues" evidence="1">
    <location>
        <begin position="771"/>
        <end position="783"/>
    </location>
</feature>
<dbReference type="Gene3D" id="3.30.70.1820">
    <property type="entry name" value="L1 transposable element, RRM domain"/>
    <property type="match status" value="1"/>
</dbReference>
<dbReference type="Proteomes" id="UP000683360">
    <property type="component" value="Unassembled WGS sequence"/>
</dbReference>
<feature type="region of interest" description="Disordered" evidence="1">
    <location>
        <begin position="747"/>
        <end position="783"/>
    </location>
</feature>
<dbReference type="AlphaFoldDB" id="A0A8S3QI81"/>
<protein>
    <recommendedName>
        <fullName evidence="2">Endonuclease/exonuclease/phosphatase domain-containing protein</fullName>
    </recommendedName>
</protein>
<dbReference type="GO" id="GO:0003824">
    <property type="term" value="F:catalytic activity"/>
    <property type="evidence" value="ECO:0007669"/>
    <property type="project" value="InterPro"/>
</dbReference>
<evidence type="ECO:0000256" key="1">
    <source>
        <dbReference type="SAM" id="MobiDB-lite"/>
    </source>
</evidence>
<feature type="compositionally biased region" description="Polar residues" evidence="1">
    <location>
        <begin position="235"/>
        <end position="245"/>
    </location>
</feature>
<proteinExistence type="predicted"/>
<dbReference type="OrthoDB" id="6432758at2759"/>
<dbReference type="Pfam" id="PF03372">
    <property type="entry name" value="Exo_endo_phos"/>
    <property type="match status" value="1"/>
</dbReference>
<feature type="compositionally biased region" description="Basic and acidic residues" evidence="1">
    <location>
        <begin position="747"/>
        <end position="770"/>
    </location>
</feature>
<reference evidence="3" key="1">
    <citation type="submission" date="2021-03" db="EMBL/GenBank/DDBJ databases">
        <authorList>
            <person name="Bekaert M."/>
        </authorList>
    </citation>
    <scope>NUCLEOTIDE SEQUENCE</scope>
</reference>
<evidence type="ECO:0000313" key="3">
    <source>
        <dbReference type="EMBL" id="CAG2194391.1"/>
    </source>
</evidence>
<evidence type="ECO:0000259" key="2">
    <source>
        <dbReference type="Pfam" id="PF03372"/>
    </source>
</evidence>
<accession>A0A8S3QI81</accession>
<dbReference type="Gene3D" id="3.60.10.10">
    <property type="entry name" value="Endonuclease/exonuclease/phosphatase"/>
    <property type="match status" value="1"/>
</dbReference>
<organism evidence="3 4">
    <name type="scientific">Mytilus edulis</name>
    <name type="common">Blue mussel</name>
    <dbReference type="NCBI Taxonomy" id="6550"/>
    <lineage>
        <taxon>Eukaryota</taxon>
        <taxon>Metazoa</taxon>
        <taxon>Spiralia</taxon>
        <taxon>Lophotrochozoa</taxon>
        <taxon>Mollusca</taxon>
        <taxon>Bivalvia</taxon>
        <taxon>Autobranchia</taxon>
        <taxon>Pteriomorphia</taxon>
        <taxon>Mytilida</taxon>
        <taxon>Mytiloidea</taxon>
        <taxon>Mytilidae</taxon>
        <taxon>Mytilinae</taxon>
        <taxon>Mytilus</taxon>
    </lineage>
</organism>
<dbReference type="InterPro" id="IPR036691">
    <property type="entry name" value="Endo/exonu/phosph_ase_sf"/>
</dbReference>
<comment type="caution">
    <text evidence="3">The sequence shown here is derived from an EMBL/GenBank/DDBJ whole genome shotgun (WGS) entry which is preliminary data.</text>
</comment>
<name>A0A8S3QI81_MYTED</name>
<dbReference type="SUPFAM" id="SSF56219">
    <property type="entry name" value="DNase I-like"/>
    <property type="match status" value="1"/>
</dbReference>
<keyword evidence="4" id="KW-1185">Reference proteome</keyword>
<dbReference type="InterPro" id="IPR005135">
    <property type="entry name" value="Endo/exonuclease/phosphatase"/>
</dbReference>
<dbReference type="EMBL" id="CAJPWZ010000477">
    <property type="protein sequence ID" value="CAG2194391.1"/>
    <property type="molecule type" value="Genomic_DNA"/>
</dbReference>
<feature type="domain" description="Endonuclease/exonuclease/phosphatase" evidence="2">
    <location>
        <begin position="267"/>
        <end position="410"/>
    </location>
</feature>
<sequence>MPPKTTKSGKHFSDLCSFIKDKCNDIKSDNASIDDTLTAVNDRFVRDSEKLTESEKTAMNVMCMLMPMVDALISSKRDETLVLHETKINRLQAGMRNNEYSMDALAQYSRKENVRVSGIKEVNDETDENIIDSILNIGAAMDFQLNPVTIVDAHRMGKKSPGKTRQIIIRFANRATRNRFISNRRKLKQSEDFKGVFISDDLTPLRFKLFQMRCSEGEYSENDDSLNSDSVSDVTRSSNGGNDVNITQSDTESEISFSDSFLKIKVLSLNVCGLASKLGNPDFVEFISLYDVICLTETKIDKYDVIDVDGFSLLPSVVRQNCKSRSGGICVLVRNCYYKYVQINDQITCPSHCVLWFTIDDKLLFEKTLFGVVYIPPENSLYSNIDMFTEIEDIIVDTNLQVCLLGDFNAHTKNANEYVDIDNHILNACNIANDDQNLINKLHILEECNVSPVRYSKDNGKIDHYGKRLLNLCKSTQLFFVNGRFGADKGVGQTTCNNSLIDYVIITPELFRAIVDFDILSYDPILSDVHKPVCLKLCSNIRSDCVQCGVTGSSRSDCAQCADTTSRSDCVQCGEKSDNESHIKPKWFRDRAAVFQDNLDVNKIDELSVRLGDIDPKNTNIVTINDIVENCNSIIKNAAECADMLIKTTSNVKKHGCKKYNHCKKYFNSECYTKRKAYRKAKKYHYRVRSVVNHNDLVRKSKEYKNILKKQFCEFQKAFIGKLRGLRTSDPKSYWSLLNKGCEKDELETKDGHPEKNKDCDQEGKKRYDEDEKNEDDEDEENDCDWMTKEEEERKIIQCLKEVASRCTHANPKKRPTSYEVLDMLYKVYEPPKEPWSFKSFCQSLCQAENYEDYEDSTLDTPVPK</sequence>
<feature type="region of interest" description="Disordered" evidence="1">
    <location>
        <begin position="219"/>
        <end position="245"/>
    </location>
</feature>